<evidence type="ECO:0000259" key="2">
    <source>
        <dbReference type="PROSITE" id="PS50011"/>
    </source>
</evidence>
<dbReference type="Gene3D" id="1.10.510.10">
    <property type="entry name" value="Transferase(Phosphotransferase) domain 1"/>
    <property type="match status" value="2"/>
</dbReference>
<dbReference type="PROSITE" id="PS00108">
    <property type="entry name" value="PROTEIN_KINASE_ST"/>
    <property type="match status" value="1"/>
</dbReference>
<proteinExistence type="predicted"/>
<dbReference type="InterPro" id="IPR045055">
    <property type="entry name" value="DNA2/NAM7-like"/>
</dbReference>
<keyword evidence="3" id="KW-0418">Kinase</keyword>
<dbReference type="GO" id="GO:0005524">
    <property type="term" value="F:ATP binding"/>
    <property type="evidence" value="ECO:0007669"/>
    <property type="project" value="InterPro"/>
</dbReference>
<dbReference type="InterPro" id="IPR041679">
    <property type="entry name" value="DNA2/NAM7-like_C"/>
</dbReference>
<organism evidence="3">
    <name type="scientific">Salmonella enterica</name>
    <name type="common">Salmonella choleraesuis</name>
    <dbReference type="NCBI Taxonomy" id="28901"/>
    <lineage>
        <taxon>Bacteria</taxon>
        <taxon>Pseudomonadati</taxon>
        <taxon>Pseudomonadota</taxon>
        <taxon>Gammaproteobacteria</taxon>
        <taxon>Enterobacterales</taxon>
        <taxon>Enterobacteriaceae</taxon>
        <taxon>Salmonella</taxon>
    </lineage>
</organism>
<dbReference type="InterPro" id="IPR011528">
    <property type="entry name" value="NERD"/>
</dbReference>
<dbReference type="InterPro" id="IPR011009">
    <property type="entry name" value="Kinase-like_dom_sf"/>
</dbReference>
<dbReference type="SUPFAM" id="SSF52540">
    <property type="entry name" value="P-loop containing nucleoside triphosphate hydrolases"/>
    <property type="match status" value="1"/>
</dbReference>
<sequence>MKIINHGSGIHQREILGIDFLTKNLPAEWIGHTNLDLSLPQGPREIDIVLFSADRIFLIDLKDGHGHYESSEGGWSLNGVPQSGQSPVKKILENAREVRLQLDRYLERRARKTKRPRLPTPQVVGVVVLTSSADLSGIAPTEELSVFTVKSFCSIVKDTKLRVGRFHPVSSEFVSDPIHSEMWRRHLDLFLNVKSGVFLPGARKFGNYVASGTGAATYVGPSRIYQEFAAEDDTPAKATGLLRVWDFSKAETRFQTRDGRLEIAGRERTIIGWLNDRNEDCANAVLQPKAENQERTPDYWEVYDQRRRMKRLSEFVRSELSQLRPNERINIAQQLLLQASYLHTYNTAHLDLADHSVWIALPSEVKLSHLMAARYPQATSLGDARYQFLSSVKSPEDYFEQESSGEQRDVYHLGCLIHQILFGILPAGSPPDWSPIVDTDNVYTNLHDVLAHAITWDINTRYKNAIEMLEAFNEATESTENGAEVLKRLESFKTIQSQMKFFMKFPMIKEVKDNDFVTIWRSQAEDGPLFVKLWKRAAWADGSTDQPRILDFLERARHVSVTNPPGCVPIKSAYWFNDAFAIVQPFIEAPNLAEHALTTNKNTLSVEQILNFALELVQTIITLHESEVSHGDLKPQNILVLGENNSPQLVDYIDFCSSSDGELKSTAYAPNSGGTVERDRFAVTKITEELLHGVELSDSAKADIALGIEKCRGNDILANATLLPLHDALRRALSPPPQQVKRQLSICLPNTSSVEMMPDDDGFGYGIMGNEFFVRGLTDILYFRIKQARIVYARHTTAPQTEHRRLYAHQSGILNAEISVRGHVAPSYKDFQTLLDEPEFAEFITPVNVVKNDSEEQIEDADDLDSTEFTLATTAETDEDAVTEYVESNKSTQRSSIPELWGAMVDIEASLTNEARAIGPSTLRREYGIHAVPIELMQGHFEFDKRDRVSVERLGNDGRWRRIGILDLTRSSAEFIHIEAPTWFEAVGNLIDQDQRIRFTSTMEYANITRRHSAVKRILSRRSIVPNLIDYFDPACSPELQDVSIDVSKDEIMELYGLNETQAIAFAKIFKSRPLALLQGPPGTGKTKFIGALIHYALTRGYVRNVLLSSQSHEAVNNAAEAVLKLFPGNEDAPSILRIGQEDDVSERLLPYHVLRVEQLYKDNFKATLKSRMMTAAIAIGVPEDAALQIIWVETSVRPVVDTLNKLAEDTEVEGIPERLQSQFDTLTTMIADMEIDVDLPSIDHLPVTDLLDLIYGAIADQTGCSPDGIAKLRAVAVLTRDIVSSVSTSERSFETFLAGTRQIVVGTCVGLGRSSLGLTSTAFDLVVIDEAARCTASELSVPMQAGRWCVLVGDQAQLQPRIDENVLSLVAEKTGYSAEDITESSFQTVFESAFGNLISQRLLTQYRSLPPIGRVVSDSFYDQALQPGRLVSDVQETSYPTALKVPLTWVYTDNLQQEAYQRPEQKKSSKSLVNRVECELIAGMLMNWDQCPDFLKWLKTKTEQEPAIGIICSYSAQATLIRNKLQVTRLSDTIRSAIKIGTVDSYQGKENRIIILSLVRNNADGIRIDGKPTIRPGFMSRSNRINVAASRAMDRLIIIGARDRWAPGGPMSKLRINFTREVEEGYGVFVEAGHMLNEQRTASNIPATVKHHKKNSNKETL</sequence>
<evidence type="ECO:0000313" key="3">
    <source>
        <dbReference type="EMBL" id="ECX4915045.1"/>
    </source>
</evidence>
<dbReference type="InterPro" id="IPR041677">
    <property type="entry name" value="DNA2/NAM7_AAA_11"/>
</dbReference>
<dbReference type="PROSITE" id="PS50011">
    <property type="entry name" value="PROTEIN_KINASE_DOM"/>
    <property type="match status" value="2"/>
</dbReference>
<dbReference type="EMBL" id="AAKZXW010000015">
    <property type="protein sequence ID" value="ECX4915045.1"/>
    <property type="molecule type" value="Genomic_DNA"/>
</dbReference>
<dbReference type="Gene3D" id="3.40.50.300">
    <property type="entry name" value="P-loop containing nucleotide triphosphate hydrolases"/>
    <property type="match status" value="2"/>
</dbReference>
<feature type="domain" description="Protein kinase" evidence="2">
    <location>
        <begin position="203"/>
        <end position="502"/>
    </location>
</feature>
<dbReference type="InterPro" id="IPR027417">
    <property type="entry name" value="P-loop_NTPase"/>
</dbReference>
<reference evidence="3" key="1">
    <citation type="submission" date="2019-09" db="EMBL/GenBank/DDBJ databases">
        <authorList>
            <consortium name="PulseNet: The National Subtyping Network for Foodborne Disease Surveillance"/>
            <person name="Tarr C.L."/>
            <person name="Trees E."/>
            <person name="Katz L.S."/>
            <person name="Carleton-Romer H.A."/>
            <person name="Stroika S."/>
            <person name="Kucerova Z."/>
            <person name="Roache K.F."/>
            <person name="Sabol A.L."/>
            <person name="Besser J."/>
            <person name="Gerner-Smidt P."/>
        </authorList>
    </citation>
    <scope>NUCLEOTIDE SEQUENCE</scope>
    <source>
        <strain evidence="3">PNUSAS100711</strain>
    </source>
</reference>
<evidence type="ECO:0000256" key="1">
    <source>
        <dbReference type="SAM" id="MobiDB-lite"/>
    </source>
</evidence>
<protein>
    <submittedName>
        <fullName evidence="3">Protein kinase</fullName>
    </submittedName>
</protein>
<dbReference type="Pfam" id="PF13087">
    <property type="entry name" value="AAA_12"/>
    <property type="match status" value="1"/>
</dbReference>
<gene>
    <name evidence="3" type="ORF">F6A86_10300</name>
</gene>
<dbReference type="PANTHER" id="PTHR10887:SF495">
    <property type="entry name" value="HELICASE SENATAXIN ISOFORM X1-RELATED"/>
    <property type="match status" value="1"/>
</dbReference>
<feature type="domain" description="Protein kinase" evidence="2">
    <location>
        <begin position="505"/>
        <end position="840"/>
    </location>
</feature>
<dbReference type="GO" id="GO:0004672">
    <property type="term" value="F:protein kinase activity"/>
    <property type="evidence" value="ECO:0007669"/>
    <property type="project" value="InterPro"/>
</dbReference>
<comment type="caution">
    <text evidence="3">The sequence shown here is derived from an EMBL/GenBank/DDBJ whole genome shotgun (WGS) entry which is preliminary data.</text>
</comment>
<dbReference type="InterPro" id="IPR008271">
    <property type="entry name" value="Ser/Thr_kinase_AS"/>
</dbReference>
<name>A0A618PGU3_SALER</name>
<dbReference type="PANTHER" id="PTHR10887">
    <property type="entry name" value="DNA2/NAM7 HELICASE FAMILY"/>
    <property type="match status" value="1"/>
</dbReference>
<dbReference type="Pfam" id="PF08378">
    <property type="entry name" value="NERD"/>
    <property type="match status" value="1"/>
</dbReference>
<dbReference type="SUPFAM" id="SSF56112">
    <property type="entry name" value="Protein kinase-like (PK-like)"/>
    <property type="match status" value="2"/>
</dbReference>
<dbReference type="GO" id="GO:0004386">
    <property type="term" value="F:helicase activity"/>
    <property type="evidence" value="ECO:0007669"/>
    <property type="project" value="InterPro"/>
</dbReference>
<dbReference type="Pfam" id="PF00069">
    <property type="entry name" value="Pkinase"/>
    <property type="match status" value="1"/>
</dbReference>
<dbReference type="Pfam" id="PF13086">
    <property type="entry name" value="AAA_11"/>
    <property type="match status" value="1"/>
</dbReference>
<keyword evidence="3" id="KW-0808">Transferase</keyword>
<feature type="region of interest" description="Disordered" evidence="1">
    <location>
        <begin position="1642"/>
        <end position="1662"/>
    </location>
</feature>
<dbReference type="InterPro" id="IPR000719">
    <property type="entry name" value="Prot_kinase_dom"/>
</dbReference>
<accession>A0A618PGU3</accession>
<dbReference type="InterPro" id="IPR047187">
    <property type="entry name" value="SF1_C_Upf1"/>
</dbReference>
<dbReference type="CDD" id="cd18808">
    <property type="entry name" value="SF1_C_Upf1"/>
    <property type="match status" value="1"/>
</dbReference>